<evidence type="ECO:0000313" key="6">
    <source>
        <dbReference type="Proteomes" id="UP000799779"/>
    </source>
</evidence>
<gene>
    <name evidence="5" type="ORF">P154DRAFT_552939</name>
</gene>
<dbReference type="InterPro" id="IPR010610">
    <property type="entry name" value="EryCIII-like_C"/>
</dbReference>
<evidence type="ECO:0000259" key="4">
    <source>
        <dbReference type="Pfam" id="PF06722"/>
    </source>
</evidence>
<dbReference type="Pfam" id="PF06722">
    <property type="entry name" value="EryCIII-like_C"/>
    <property type="match status" value="1"/>
</dbReference>
<feature type="compositionally biased region" description="Low complexity" evidence="2">
    <location>
        <begin position="154"/>
        <end position="164"/>
    </location>
</feature>
<dbReference type="Proteomes" id="UP000799779">
    <property type="component" value="Unassembled WGS sequence"/>
</dbReference>
<protein>
    <submittedName>
        <fullName evidence="5">Glycosyltransferase family 1 protein</fullName>
    </submittedName>
</protein>
<dbReference type="Gene3D" id="3.40.50.2000">
    <property type="entry name" value="Glycogen Phosphorylase B"/>
    <property type="match status" value="2"/>
</dbReference>
<dbReference type="AlphaFoldDB" id="A0A6A5WNK3"/>
<keyword evidence="6" id="KW-1185">Reference proteome</keyword>
<keyword evidence="1 5" id="KW-0808">Transferase</keyword>
<dbReference type="OrthoDB" id="5835829at2759"/>
<evidence type="ECO:0000256" key="1">
    <source>
        <dbReference type="ARBA" id="ARBA00022679"/>
    </source>
</evidence>
<dbReference type="FunFam" id="3.40.50.2000:FF:000009">
    <property type="entry name" value="Sterol 3-beta-glucosyltransferase UGT80A2"/>
    <property type="match status" value="1"/>
</dbReference>
<dbReference type="InterPro" id="IPR004276">
    <property type="entry name" value="GlycoTrans_28_N"/>
</dbReference>
<reference evidence="5" key="1">
    <citation type="journal article" date="2020" name="Stud. Mycol.">
        <title>101 Dothideomycetes genomes: a test case for predicting lifestyles and emergence of pathogens.</title>
        <authorList>
            <person name="Haridas S."/>
            <person name="Albert R."/>
            <person name="Binder M."/>
            <person name="Bloem J."/>
            <person name="Labutti K."/>
            <person name="Salamov A."/>
            <person name="Andreopoulos B."/>
            <person name="Baker S."/>
            <person name="Barry K."/>
            <person name="Bills G."/>
            <person name="Bluhm B."/>
            <person name="Cannon C."/>
            <person name="Castanera R."/>
            <person name="Culley D."/>
            <person name="Daum C."/>
            <person name="Ezra D."/>
            <person name="Gonzalez J."/>
            <person name="Henrissat B."/>
            <person name="Kuo A."/>
            <person name="Liang C."/>
            <person name="Lipzen A."/>
            <person name="Lutzoni F."/>
            <person name="Magnuson J."/>
            <person name="Mondo S."/>
            <person name="Nolan M."/>
            <person name="Ohm R."/>
            <person name="Pangilinan J."/>
            <person name="Park H.-J."/>
            <person name="Ramirez L."/>
            <person name="Alfaro M."/>
            <person name="Sun H."/>
            <person name="Tritt A."/>
            <person name="Yoshinaga Y."/>
            <person name="Zwiers L.-H."/>
            <person name="Turgeon B."/>
            <person name="Goodwin S."/>
            <person name="Spatafora J."/>
            <person name="Crous P."/>
            <person name="Grigoriev I."/>
        </authorList>
    </citation>
    <scope>NUCLEOTIDE SEQUENCE</scope>
    <source>
        <strain evidence="5">CBS 123094</strain>
    </source>
</reference>
<feature type="region of interest" description="Disordered" evidence="2">
    <location>
        <begin position="151"/>
        <end position="174"/>
    </location>
</feature>
<dbReference type="FunFam" id="3.40.50.2000:FF:000100">
    <property type="entry name" value="Glycosyltransferase family 1 protein"/>
    <property type="match status" value="1"/>
</dbReference>
<dbReference type="CDD" id="cd03784">
    <property type="entry name" value="GT1_Gtf-like"/>
    <property type="match status" value="1"/>
</dbReference>
<proteinExistence type="predicted"/>
<sequence>MDENIPESHSARLANLSRHGFAPQTVYLSAYSRMHGRLSQSPTSNVKAKVEIAFSRIRLYVERRYKEERPLFVHHVDSLHSGFSYEKMGRPNSNDAPIPVLPEDRDIDTPPPYELDNTIILGQHNPPTYAEVTEDGRVDIDLDSSVARALPGYPSASPSSAQTPSRPPPSSKPASRLWSIRLNIVIQVVGSRGDVQPFIALGQELLKYGHRVRLATHNTFADFVRESGLEFYPIGGDPKELMAYMAKNPGLIPSMTSLRAGEIQKKRLMMSEMLDGCWRSCIDADPVDARPFVADAIIANPPSFAHIHCAQALGVPLHLMFTMPWTSTRAFPHPLANFNVGKLDPELVNFASYGIVDWMTWQGLGDIINNWRRTMDLEPVPMGAGPLLAEALRVPFTYCWSPALVAKPTDWPSNIDVCGFFFRDPPQYNPPEDIDKFLREGSAPVYIGFGSIVIDDPEKMTALILEAIQACGVRAIISRGWSRLGGDMPPTDQFLFIDDCPHEWLFQHVAAVVHHGGAGTAACGLKNACPTVIVPFFGDQPFWGHRVAAAGAGPEPISHKTLTSSNLAQSIQFCFSDTARSAALEISQQMEKEDGIETAVRSFHNNLPSYEMSCTFLPDRPASWIHKKTGTQLSNLAAHILIKNMIVDVKDLKSYSSSPITISNPRWDPVTSTTSSGITIVSGLTTSAMGMISDPYKDLQRGKANHASSTSTAGKMALSSAKSFGRFNLHLFKGTCVDLPVAAADGFHAMPRLWGEDVQSHGEVKDWKSGITIAGKNFAHGWVGGMSDMFVRPYVDAKKDGAVGLAKGFGKGMVGFGSKTASACLGLIAYPGQGICKSIRDAAKSGTRKNIAAHRHMEGYYVVRRATDAEVNLVLNGWFKRSSGESQNMAGDATMSRPVSKSGWYA</sequence>
<dbReference type="InterPro" id="IPR050426">
    <property type="entry name" value="Glycosyltransferase_28"/>
</dbReference>
<evidence type="ECO:0000259" key="3">
    <source>
        <dbReference type="Pfam" id="PF03033"/>
    </source>
</evidence>
<accession>A0A6A5WNK3</accession>
<dbReference type="GO" id="GO:0005975">
    <property type="term" value="P:carbohydrate metabolic process"/>
    <property type="evidence" value="ECO:0007669"/>
    <property type="project" value="InterPro"/>
</dbReference>
<dbReference type="EMBL" id="ML977576">
    <property type="protein sequence ID" value="KAF2002598.1"/>
    <property type="molecule type" value="Genomic_DNA"/>
</dbReference>
<dbReference type="InterPro" id="IPR002213">
    <property type="entry name" value="UDP_glucos_trans"/>
</dbReference>
<dbReference type="Pfam" id="PF03033">
    <property type="entry name" value="Glyco_transf_28"/>
    <property type="match status" value="1"/>
</dbReference>
<name>A0A6A5WNK3_9PLEO</name>
<dbReference type="SUPFAM" id="SSF53756">
    <property type="entry name" value="UDP-Glycosyltransferase/glycogen phosphorylase"/>
    <property type="match status" value="1"/>
</dbReference>
<dbReference type="PANTHER" id="PTHR48050">
    <property type="entry name" value="STEROL 3-BETA-GLUCOSYLTRANSFERASE"/>
    <property type="match status" value="1"/>
</dbReference>
<dbReference type="PANTHER" id="PTHR48050:SF27">
    <property type="entry name" value="GLUCOSYLTRANSFERASE, PUTATIVE (AFU_ORTHOLOGUE AFUA_7G04880)-RELATED"/>
    <property type="match status" value="1"/>
</dbReference>
<feature type="domain" description="Glycosyltransferase family 28 N-terminal" evidence="3">
    <location>
        <begin position="184"/>
        <end position="332"/>
    </location>
</feature>
<evidence type="ECO:0000313" key="5">
    <source>
        <dbReference type="EMBL" id="KAF2002598.1"/>
    </source>
</evidence>
<dbReference type="GO" id="GO:0016906">
    <property type="term" value="F:sterol 3-beta-glucosyltransferase activity"/>
    <property type="evidence" value="ECO:0007669"/>
    <property type="project" value="UniProtKB-ARBA"/>
</dbReference>
<evidence type="ECO:0000256" key="2">
    <source>
        <dbReference type="SAM" id="MobiDB-lite"/>
    </source>
</evidence>
<organism evidence="5 6">
    <name type="scientific">Amniculicola lignicola CBS 123094</name>
    <dbReference type="NCBI Taxonomy" id="1392246"/>
    <lineage>
        <taxon>Eukaryota</taxon>
        <taxon>Fungi</taxon>
        <taxon>Dikarya</taxon>
        <taxon>Ascomycota</taxon>
        <taxon>Pezizomycotina</taxon>
        <taxon>Dothideomycetes</taxon>
        <taxon>Pleosporomycetidae</taxon>
        <taxon>Pleosporales</taxon>
        <taxon>Amniculicolaceae</taxon>
        <taxon>Amniculicola</taxon>
    </lineage>
</organism>
<feature type="region of interest" description="Disordered" evidence="2">
    <location>
        <begin position="885"/>
        <end position="906"/>
    </location>
</feature>
<feature type="domain" description="Erythromycin biosynthesis protein CIII-like C-terminal" evidence="4">
    <location>
        <begin position="497"/>
        <end position="590"/>
    </location>
</feature>